<gene>
    <name evidence="3" type="ORF">F5890DRAFT_584954</name>
</gene>
<keyword evidence="2" id="KW-0812">Transmembrane</keyword>
<evidence type="ECO:0000313" key="3">
    <source>
        <dbReference type="EMBL" id="KAJ3988176.1"/>
    </source>
</evidence>
<protein>
    <submittedName>
        <fullName evidence="3">Uncharacterized protein</fullName>
    </submittedName>
</protein>
<dbReference type="AlphaFoldDB" id="A0AA38Q6A0"/>
<comment type="caution">
    <text evidence="3">The sequence shown here is derived from an EMBL/GenBank/DDBJ whole genome shotgun (WGS) entry which is preliminary data.</text>
</comment>
<reference evidence="3" key="1">
    <citation type="submission" date="2022-08" db="EMBL/GenBank/DDBJ databases">
        <authorList>
            <consortium name="DOE Joint Genome Institute"/>
            <person name="Min B."/>
            <person name="Riley R."/>
            <person name="Sierra-Patev S."/>
            <person name="Naranjo-Ortiz M."/>
            <person name="Looney B."/>
            <person name="Konkel Z."/>
            <person name="Slot J.C."/>
            <person name="Sakamoto Y."/>
            <person name="Steenwyk J.L."/>
            <person name="Rokas A."/>
            <person name="Carro J."/>
            <person name="Camarero S."/>
            <person name="Ferreira P."/>
            <person name="Molpeceres G."/>
            <person name="Ruiz-Duenas F.J."/>
            <person name="Serrano A."/>
            <person name="Henrissat B."/>
            <person name="Drula E."/>
            <person name="Hughes K.W."/>
            <person name="Mata J.L."/>
            <person name="Ishikawa N.K."/>
            <person name="Vargas-Isla R."/>
            <person name="Ushijima S."/>
            <person name="Smith C.A."/>
            <person name="Ahrendt S."/>
            <person name="Andreopoulos W."/>
            <person name="He G."/>
            <person name="Labutti K."/>
            <person name="Lipzen A."/>
            <person name="Ng V."/>
            <person name="Sandor L."/>
            <person name="Barry K."/>
            <person name="Martinez A.T."/>
            <person name="Xiao Y."/>
            <person name="Gibbons J.G."/>
            <person name="Terashima K."/>
            <person name="Hibbett D.S."/>
            <person name="Grigoriev I.V."/>
        </authorList>
    </citation>
    <scope>NUCLEOTIDE SEQUENCE</scope>
    <source>
        <strain evidence="3">TFB7829</strain>
    </source>
</reference>
<dbReference type="EMBL" id="MU801913">
    <property type="protein sequence ID" value="KAJ3988176.1"/>
    <property type="molecule type" value="Genomic_DNA"/>
</dbReference>
<organism evidence="3 4">
    <name type="scientific">Lentinula detonsa</name>
    <dbReference type="NCBI Taxonomy" id="2804962"/>
    <lineage>
        <taxon>Eukaryota</taxon>
        <taxon>Fungi</taxon>
        <taxon>Dikarya</taxon>
        <taxon>Basidiomycota</taxon>
        <taxon>Agaricomycotina</taxon>
        <taxon>Agaricomycetes</taxon>
        <taxon>Agaricomycetidae</taxon>
        <taxon>Agaricales</taxon>
        <taxon>Marasmiineae</taxon>
        <taxon>Omphalotaceae</taxon>
        <taxon>Lentinula</taxon>
    </lineage>
</organism>
<evidence type="ECO:0000313" key="4">
    <source>
        <dbReference type="Proteomes" id="UP001163850"/>
    </source>
</evidence>
<feature type="region of interest" description="Disordered" evidence="1">
    <location>
        <begin position="73"/>
        <end position="105"/>
    </location>
</feature>
<evidence type="ECO:0000256" key="2">
    <source>
        <dbReference type="SAM" id="Phobius"/>
    </source>
</evidence>
<name>A0AA38Q6A0_9AGAR</name>
<keyword evidence="2" id="KW-0472">Membrane</keyword>
<evidence type="ECO:0000256" key="1">
    <source>
        <dbReference type="SAM" id="MobiDB-lite"/>
    </source>
</evidence>
<keyword evidence="2" id="KW-1133">Transmembrane helix</keyword>
<sequence>MEALLATAFYYAALLMFLSNWLSPRIMRHMKDEHGEDTNAKDPWIFPKYKNTCRLAYRLQCGFQKEERKYIAKHIPKRTPSGPGCSPPNESQDGFLRTTTSSTGL</sequence>
<dbReference type="Proteomes" id="UP001163850">
    <property type="component" value="Unassembled WGS sequence"/>
</dbReference>
<feature type="transmembrane region" description="Helical" evidence="2">
    <location>
        <begin position="6"/>
        <end position="23"/>
    </location>
</feature>
<proteinExistence type="predicted"/>
<feature type="compositionally biased region" description="Polar residues" evidence="1">
    <location>
        <begin position="88"/>
        <end position="105"/>
    </location>
</feature>
<accession>A0AA38Q6A0</accession>